<name>A0A3R9TZX4_ACIBA</name>
<feature type="non-terminal residue" evidence="1">
    <location>
        <position position="56"/>
    </location>
</feature>
<dbReference type="EMBL" id="RFDI01002468">
    <property type="protein sequence ID" value="RSR17445.1"/>
    <property type="molecule type" value="Genomic_DNA"/>
</dbReference>
<evidence type="ECO:0000313" key="1">
    <source>
        <dbReference type="EMBL" id="RSR17445.1"/>
    </source>
</evidence>
<comment type="caution">
    <text evidence="1">The sequence shown here is derived from an EMBL/GenBank/DDBJ whole genome shotgun (WGS) entry which is preliminary data.</text>
</comment>
<reference evidence="1 2" key="1">
    <citation type="submission" date="2018-10" db="EMBL/GenBank/DDBJ databases">
        <title>GWAS and RNA-Seq identify cryptic mechanisms of antimicrobial resistance in Acinetobacter baumannii.</title>
        <authorList>
            <person name="Sahl J.W."/>
        </authorList>
    </citation>
    <scope>NUCLEOTIDE SEQUENCE [LARGE SCALE GENOMIC DNA]</scope>
    <source>
        <strain evidence="1 2">TG28175</strain>
    </source>
</reference>
<evidence type="ECO:0000313" key="2">
    <source>
        <dbReference type="Proteomes" id="UP000280073"/>
    </source>
</evidence>
<gene>
    <name evidence="1" type="ORF">EA686_28260</name>
</gene>
<dbReference type="AlphaFoldDB" id="A0A3R9TZX4"/>
<protein>
    <submittedName>
        <fullName evidence="1">Porin</fullName>
    </submittedName>
</protein>
<organism evidence="1 2">
    <name type="scientific">Acinetobacter baumannii</name>
    <dbReference type="NCBI Taxonomy" id="470"/>
    <lineage>
        <taxon>Bacteria</taxon>
        <taxon>Pseudomonadati</taxon>
        <taxon>Pseudomonadota</taxon>
        <taxon>Gammaproteobacteria</taxon>
        <taxon>Moraxellales</taxon>
        <taxon>Moraxellaceae</taxon>
        <taxon>Acinetobacter</taxon>
        <taxon>Acinetobacter calcoaceticus/baumannii complex</taxon>
    </lineage>
</organism>
<proteinExistence type="predicted"/>
<sequence length="56" mass="6358">MTQGTYWVFVCCSSFMLLQHTYADDSEMSFVSQNSARLDVWSSDRDLSSLKNIGQA</sequence>
<accession>A0A3R9TZX4</accession>
<dbReference type="Proteomes" id="UP000280073">
    <property type="component" value="Unassembled WGS sequence"/>
</dbReference>